<gene>
    <name evidence="1" type="ORF">RINTHH_7960</name>
</gene>
<name>M1X4Z8_9NOST</name>
<accession>M1X4Z8</accession>
<reference evidence="1 2" key="1">
    <citation type="submission" date="2012-05" db="EMBL/GenBank/DDBJ databases">
        <authorList>
            <person name="Hilton J."/>
        </authorList>
    </citation>
    <scope>NUCLEOTIDE SEQUENCE [LARGE SCALE GENOMIC DNA]</scope>
    <source>
        <strain evidence="1 2">HH01</strain>
    </source>
</reference>
<reference evidence="2" key="2">
    <citation type="submission" date="2016-01" db="EMBL/GenBank/DDBJ databases">
        <title>Diatom-associated endosymboitic cyanobacterium lacks core nitrogen metabolism enzymes.</title>
        <authorList>
            <person name="Hilton J.A."/>
            <person name="Foster R.A."/>
            <person name="Tripp H.J."/>
            <person name="Carter B.J."/>
            <person name="Zehr J.P."/>
            <person name="Villareal T.A."/>
        </authorList>
    </citation>
    <scope>NUCLEOTIDE SEQUENCE [LARGE SCALE GENOMIC DNA]</scope>
    <source>
        <strain evidence="2">HH01</strain>
    </source>
</reference>
<proteinExistence type="predicted"/>
<dbReference type="EMBL" id="CAIY01000029">
    <property type="protein sequence ID" value="CCH66951.1"/>
    <property type="molecule type" value="Genomic_DNA"/>
</dbReference>
<dbReference type="AlphaFoldDB" id="M1X4Z8"/>
<keyword evidence="2" id="KW-1185">Reference proteome</keyword>
<dbReference type="Proteomes" id="UP000053051">
    <property type="component" value="Unassembled WGS sequence"/>
</dbReference>
<comment type="caution">
    <text evidence="1">The sequence shown here is derived from an EMBL/GenBank/DDBJ whole genome shotgun (WGS) entry which is preliminary data.</text>
</comment>
<evidence type="ECO:0000313" key="1">
    <source>
        <dbReference type="EMBL" id="CCH66951.1"/>
    </source>
</evidence>
<protein>
    <submittedName>
        <fullName evidence="1">Uncharacterized protein</fullName>
    </submittedName>
</protein>
<organism evidence="1 2">
    <name type="scientific">Richelia intracellularis HH01</name>
    <dbReference type="NCBI Taxonomy" id="1165094"/>
    <lineage>
        <taxon>Bacteria</taxon>
        <taxon>Bacillati</taxon>
        <taxon>Cyanobacteriota</taxon>
        <taxon>Cyanophyceae</taxon>
        <taxon>Nostocales</taxon>
        <taxon>Nostocaceae</taxon>
        <taxon>Richelia</taxon>
    </lineage>
</organism>
<sequence length="42" mass="4900">MILSNHQIKYCPYQLKSLANISLFVIQIKTELKAIYSRNNTT</sequence>
<evidence type="ECO:0000313" key="2">
    <source>
        <dbReference type="Proteomes" id="UP000053051"/>
    </source>
</evidence>